<dbReference type="EMBL" id="JACIJP010000001">
    <property type="protein sequence ID" value="MBB6122903.1"/>
    <property type="molecule type" value="Genomic_DNA"/>
</dbReference>
<dbReference type="RefSeq" id="WP_184077401.1">
    <property type="nucleotide sequence ID" value="NZ_JACIJP010000001.1"/>
</dbReference>
<dbReference type="Proteomes" id="UP000552700">
    <property type="component" value="Unassembled WGS sequence"/>
</dbReference>
<accession>A0A841IW64</accession>
<protein>
    <recommendedName>
        <fullName evidence="1">DUF6915 domain-containing protein</fullName>
    </recommendedName>
</protein>
<evidence type="ECO:0000259" key="1">
    <source>
        <dbReference type="Pfam" id="PF21866"/>
    </source>
</evidence>
<dbReference type="Pfam" id="PF21866">
    <property type="entry name" value="DUF6915"/>
    <property type="match status" value="2"/>
</dbReference>
<keyword evidence="3" id="KW-1185">Reference proteome</keyword>
<gene>
    <name evidence="2" type="ORF">FHS92_000610</name>
</gene>
<evidence type="ECO:0000313" key="3">
    <source>
        <dbReference type="Proteomes" id="UP000552700"/>
    </source>
</evidence>
<dbReference type="InterPro" id="IPR054061">
    <property type="entry name" value="DUF6915"/>
</dbReference>
<dbReference type="AlphaFoldDB" id="A0A841IW64"/>
<feature type="domain" description="DUF6915" evidence="1">
    <location>
        <begin position="1"/>
        <end position="102"/>
    </location>
</feature>
<proteinExistence type="predicted"/>
<sequence length="219" mass="24906">MNPFDHARSSARIHGGCWSDYHALHAWFDASKATHCHFTHRALRHHREGVIEAVELFGETIRNADGVEVPVAMLGRQHIEEDCGRLPNAAEWLIGFDRPDWMTGRSNDAEELARISALHFGGTVDAFLPIHRWFLATSNWAAGSEHVFFRHHAFGIYETEHRFGPALPVGERQVPTRVVAERHVRLVLNRMPAAADLFRRLKAERWMLQATSPARIGLD</sequence>
<comment type="caution">
    <text evidence="2">The sequence shown here is derived from an EMBL/GenBank/DDBJ whole genome shotgun (WGS) entry which is preliminary data.</text>
</comment>
<organism evidence="2 3">
    <name type="scientific">Sphingobium subterraneum</name>
    <dbReference type="NCBI Taxonomy" id="627688"/>
    <lineage>
        <taxon>Bacteria</taxon>
        <taxon>Pseudomonadati</taxon>
        <taxon>Pseudomonadota</taxon>
        <taxon>Alphaproteobacteria</taxon>
        <taxon>Sphingomonadales</taxon>
        <taxon>Sphingomonadaceae</taxon>
        <taxon>Sphingobium</taxon>
    </lineage>
</organism>
<reference evidence="2 3" key="1">
    <citation type="submission" date="2020-08" db="EMBL/GenBank/DDBJ databases">
        <title>Genomic Encyclopedia of Type Strains, Phase IV (KMG-IV): sequencing the most valuable type-strain genomes for metagenomic binning, comparative biology and taxonomic classification.</title>
        <authorList>
            <person name="Goeker M."/>
        </authorList>
    </citation>
    <scope>NUCLEOTIDE SEQUENCE [LARGE SCALE GENOMIC DNA]</scope>
    <source>
        <strain evidence="2 3">DSM 102255</strain>
    </source>
</reference>
<name>A0A841IW64_9SPHN</name>
<feature type="domain" description="DUF6915" evidence="1">
    <location>
        <begin position="113"/>
        <end position="207"/>
    </location>
</feature>
<evidence type="ECO:0000313" key="2">
    <source>
        <dbReference type="EMBL" id="MBB6122903.1"/>
    </source>
</evidence>